<dbReference type="GO" id="GO:0015276">
    <property type="term" value="F:ligand-gated monoatomic ion channel activity"/>
    <property type="evidence" value="ECO:0007669"/>
    <property type="project" value="InterPro"/>
</dbReference>
<feature type="domain" description="Solute-binding protein family 3/N-terminal" evidence="5">
    <location>
        <begin position="70"/>
        <end position="298"/>
    </location>
</feature>
<dbReference type="Gene3D" id="3.40.190.10">
    <property type="entry name" value="Periplasmic binding protein-like II"/>
    <property type="match status" value="2"/>
</dbReference>
<evidence type="ECO:0000256" key="3">
    <source>
        <dbReference type="SAM" id="MobiDB-lite"/>
    </source>
</evidence>
<protein>
    <recommendedName>
        <fullName evidence="9">Transporter substrate-binding domain-containing protein</fullName>
    </recommendedName>
</protein>
<evidence type="ECO:0008006" key="9">
    <source>
        <dbReference type="Google" id="ProtNLM"/>
    </source>
</evidence>
<keyword evidence="2" id="KW-0732">Signal</keyword>
<dbReference type="SUPFAM" id="SSF53850">
    <property type="entry name" value="Periplasmic binding protein-like II"/>
    <property type="match status" value="1"/>
</dbReference>
<dbReference type="SMART" id="SM00079">
    <property type="entry name" value="PBPe"/>
    <property type="match status" value="1"/>
</dbReference>
<evidence type="ECO:0000256" key="4">
    <source>
        <dbReference type="SAM" id="Phobius"/>
    </source>
</evidence>
<evidence type="ECO:0000313" key="7">
    <source>
        <dbReference type="EMBL" id="MBK1646013.1"/>
    </source>
</evidence>
<gene>
    <name evidence="7" type="ORF">CKO25_15420</name>
</gene>
<dbReference type="SMART" id="SM00062">
    <property type="entry name" value="PBPb"/>
    <property type="match status" value="1"/>
</dbReference>
<dbReference type="InterPro" id="IPR001320">
    <property type="entry name" value="Iontro_rcpt_C"/>
</dbReference>
<dbReference type="GO" id="GO:0016020">
    <property type="term" value="C:membrane"/>
    <property type="evidence" value="ECO:0007669"/>
    <property type="project" value="InterPro"/>
</dbReference>
<dbReference type="InterPro" id="IPR001638">
    <property type="entry name" value="Solute-binding_3/MltF_N"/>
</dbReference>
<dbReference type="Proteomes" id="UP001138802">
    <property type="component" value="Unassembled WGS sequence"/>
</dbReference>
<feature type="domain" description="Ionotropic glutamate receptor C-terminal" evidence="6">
    <location>
        <begin position="70"/>
        <end position="297"/>
    </location>
</feature>
<evidence type="ECO:0000259" key="5">
    <source>
        <dbReference type="SMART" id="SM00062"/>
    </source>
</evidence>
<comment type="similarity">
    <text evidence="1">Belongs to the bacterial solute-binding protein 3 family.</text>
</comment>
<evidence type="ECO:0000313" key="8">
    <source>
        <dbReference type="Proteomes" id="UP001138802"/>
    </source>
</evidence>
<dbReference type="PANTHER" id="PTHR35936">
    <property type="entry name" value="MEMBRANE-BOUND LYTIC MUREIN TRANSGLYCOSYLASE F"/>
    <property type="match status" value="1"/>
</dbReference>
<organism evidence="7 8">
    <name type="scientific">Thiocapsa imhoffii</name>
    <dbReference type="NCBI Taxonomy" id="382777"/>
    <lineage>
        <taxon>Bacteria</taxon>
        <taxon>Pseudomonadati</taxon>
        <taxon>Pseudomonadota</taxon>
        <taxon>Gammaproteobacteria</taxon>
        <taxon>Chromatiales</taxon>
        <taxon>Chromatiaceae</taxon>
        <taxon>Thiocapsa</taxon>
    </lineage>
</organism>
<dbReference type="Pfam" id="PF00497">
    <property type="entry name" value="SBP_bac_3"/>
    <property type="match status" value="1"/>
</dbReference>
<feature type="transmembrane region" description="Helical" evidence="4">
    <location>
        <begin position="51"/>
        <end position="68"/>
    </location>
</feature>
<keyword evidence="4" id="KW-0812">Transmembrane</keyword>
<feature type="region of interest" description="Disordered" evidence="3">
    <location>
        <begin position="1"/>
        <end position="25"/>
    </location>
</feature>
<comment type="caution">
    <text evidence="7">The sequence shown here is derived from an EMBL/GenBank/DDBJ whole genome shotgun (WGS) entry which is preliminary data.</text>
</comment>
<keyword evidence="4" id="KW-0472">Membrane</keyword>
<proteinExistence type="inferred from homology"/>
<evidence type="ECO:0000256" key="1">
    <source>
        <dbReference type="ARBA" id="ARBA00010333"/>
    </source>
</evidence>
<sequence>MQRTRPSLARRQDQSRLGPVPVHPDPVREALSAMRPSPLRLILRCSTRKRAMLLCLILAVIVVPPAAASRLRIAVFGQDPPLSFIDYQGQLAGFDIDFAQALCRQIRFECELIPTEWEELLTGLVQRRVDAVVASISITDERREQVAFTRPYYDSPGRFVARRGRFTEFDPASLAGAQIGVARATTFDAYATDQLGERNTLYRYSTRRDALADLVLGRTDLVFGDHIALHENFLSTEAGAGFELIGPPVSDRAWFGDGIGVAVAKGDTALLALLDEAIAELNRNGVFELIRRGWFDYDIRNLSTTLQAQEDAHGAPLIPDPAS</sequence>
<evidence type="ECO:0000259" key="6">
    <source>
        <dbReference type="SMART" id="SM00079"/>
    </source>
</evidence>
<name>A0A9X0WK16_9GAMM</name>
<dbReference type="AlphaFoldDB" id="A0A9X0WK16"/>
<keyword evidence="8" id="KW-1185">Reference proteome</keyword>
<dbReference type="EMBL" id="NRSD01000018">
    <property type="protein sequence ID" value="MBK1646013.1"/>
    <property type="molecule type" value="Genomic_DNA"/>
</dbReference>
<keyword evidence="4" id="KW-1133">Transmembrane helix</keyword>
<evidence type="ECO:0000256" key="2">
    <source>
        <dbReference type="ARBA" id="ARBA00022729"/>
    </source>
</evidence>
<dbReference type="PANTHER" id="PTHR35936:SF17">
    <property type="entry name" value="ARGININE-BINDING EXTRACELLULAR PROTEIN ARTP"/>
    <property type="match status" value="1"/>
</dbReference>
<accession>A0A9X0WK16</accession>
<reference evidence="7 8" key="1">
    <citation type="journal article" date="2020" name="Microorganisms">
        <title>Osmotic Adaptation and Compatible Solute Biosynthesis of Phototrophic Bacteria as Revealed from Genome Analyses.</title>
        <authorList>
            <person name="Imhoff J.F."/>
            <person name="Rahn T."/>
            <person name="Kunzel S."/>
            <person name="Keller A."/>
            <person name="Neulinger S.C."/>
        </authorList>
    </citation>
    <scope>NUCLEOTIDE SEQUENCE [LARGE SCALE GENOMIC DNA]</scope>
    <source>
        <strain evidence="7 8">DSM 21303</strain>
    </source>
</reference>